<name>A0A1I0GCW4_9PROT</name>
<dbReference type="SUPFAM" id="SSF46689">
    <property type="entry name" value="Homeodomain-like"/>
    <property type="match status" value="1"/>
</dbReference>
<dbReference type="Gene3D" id="3.40.50.300">
    <property type="entry name" value="P-loop containing nucleotide triphosphate hydrolases"/>
    <property type="match status" value="1"/>
</dbReference>
<dbReference type="EMBL" id="FOHI01000012">
    <property type="protein sequence ID" value="SET67982.1"/>
    <property type="molecule type" value="Genomic_DNA"/>
</dbReference>
<evidence type="ECO:0000313" key="3">
    <source>
        <dbReference type="Proteomes" id="UP000183339"/>
    </source>
</evidence>
<dbReference type="AlphaFoldDB" id="A0A1I0GCW4"/>
<dbReference type="Gene3D" id="1.10.10.60">
    <property type="entry name" value="Homeodomain-like"/>
    <property type="match status" value="1"/>
</dbReference>
<evidence type="ECO:0000259" key="1">
    <source>
        <dbReference type="Pfam" id="PF13518"/>
    </source>
</evidence>
<dbReference type="SUPFAM" id="SSF52540">
    <property type="entry name" value="P-loop containing nucleoside triphosphate hydrolases"/>
    <property type="match status" value="1"/>
</dbReference>
<dbReference type="Proteomes" id="UP000183339">
    <property type="component" value="Unassembled WGS sequence"/>
</dbReference>
<dbReference type="InterPro" id="IPR009057">
    <property type="entry name" value="Homeodomain-like_sf"/>
</dbReference>
<sequence>MMLNAMETVEATPEAKAAFSALAKVIKAPQQLQVVGLHDFIAMDLPPRDTMLAPWLMTQSLNMIYGWRGVGKTHVNLGISYALACGGKFLNWKAGKPRRVLLVDGEMPAPALQERLAAIIASSGVEPDPGFLSIVTPDLQSGAMPDLSTEEGQQAISNVAERVKAELIVLDNLSCLVRGGGRENDAESWVSVSEWALLQRQAGRSILFIHHSGKNGQQRGTSKREDLLDVVISLRRPADYDPASGACFEIHYEKARHLSGNDVDPVEAQLTVDSHGLSTWAWRTVSESTYDRVVALANDGLSQAEIAVELNIHRSTVMRIWRKADEAGLLEQKVTARGRNQYQKGGKGE</sequence>
<proteinExistence type="predicted"/>
<dbReference type="InterPro" id="IPR027417">
    <property type="entry name" value="P-loop_NTPase"/>
</dbReference>
<dbReference type="RefSeq" id="WP_074709267.1">
    <property type="nucleotide sequence ID" value="NZ_FOHI01000012.1"/>
</dbReference>
<dbReference type="InterPro" id="IPR055247">
    <property type="entry name" value="InsJ-like_HTH"/>
</dbReference>
<feature type="domain" description="Insertion element IS150 protein InsJ-like helix-turn-helix" evidence="1">
    <location>
        <begin position="292"/>
        <end position="333"/>
    </location>
</feature>
<organism evidence="2 3">
    <name type="scientific">Nitrosospira multiformis</name>
    <dbReference type="NCBI Taxonomy" id="1231"/>
    <lineage>
        <taxon>Bacteria</taxon>
        <taxon>Pseudomonadati</taxon>
        <taxon>Pseudomonadota</taxon>
        <taxon>Betaproteobacteria</taxon>
        <taxon>Nitrosomonadales</taxon>
        <taxon>Nitrosomonadaceae</taxon>
        <taxon>Nitrosospira</taxon>
    </lineage>
</organism>
<accession>A0A1I0GCW4</accession>
<dbReference type="Pfam" id="PF13481">
    <property type="entry name" value="AAA_25"/>
    <property type="match status" value="1"/>
</dbReference>
<evidence type="ECO:0000313" key="2">
    <source>
        <dbReference type="EMBL" id="SET67982.1"/>
    </source>
</evidence>
<dbReference type="OrthoDB" id="34187at2"/>
<protein>
    <submittedName>
        <fullName evidence="2">Helix-turn-helix domain-containing protein</fullName>
    </submittedName>
</protein>
<gene>
    <name evidence="2" type="ORF">SAMN05216412_11265</name>
</gene>
<dbReference type="Pfam" id="PF13518">
    <property type="entry name" value="HTH_28"/>
    <property type="match status" value="1"/>
</dbReference>
<reference evidence="2 3" key="1">
    <citation type="submission" date="2016-10" db="EMBL/GenBank/DDBJ databases">
        <authorList>
            <person name="de Groot N.N."/>
        </authorList>
    </citation>
    <scope>NUCLEOTIDE SEQUENCE [LARGE SCALE GENOMIC DNA]</scope>
    <source>
        <strain evidence="2 3">Nl7</strain>
    </source>
</reference>